<gene>
    <name evidence="1" type="ORF">VTK73DRAFT_5612</name>
</gene>
<dbReference type="Proteomes" id="UP001586593">
    <property type="component" value="Unassembled WGS sequence"/>
</dbReference>
<evidence type="ECO:0000313" key="2">
    <source>
        <dbReference type="Proteomes" id="UP001586593"/>
    </source>
</evidence>
<name>A0ABR3V137_9PEZI</name>
<proteinExistence type="predicted"/>
<reference evidence="1 2" key="1">
    <citation type="journal article" date="2024" name="Commun. Biol.">
        <title>Comparative genomic analysis of thermophilic fungi reveals convergent evolutionary adaptations and gene losses.</title>
        <authorList>
            <person name="Steindorff A.S."/>
            <person name="Aguilar-Pontes M.V."/>
            <person name="Robinson A.J."/>
            <person name="Andreopoulos B."/>
            <person name="LaButti K."/>
            <person name="Kuo A."/>
            <person name="Mondo S."/>
            <person name="Riley R."/>
            <person name="Otillar R."/>
            <person name="Haridas S."/>
            <person name="Lipzen A."/>
            <person name="Grimwood J."/>
            <person name="Schmutz J."/>
            <person name="Clum A."/>
            <person name="Reid I.D."/>
            <person name="Moisan M.C."/>
            <person name="Butler G."/>
            <person name="Nguyen T.T.M."/>
            <person name="Dewar K."/>
            <person name="Conant G."/>
            <person name="Drula E."/>
            <person name="Henrissat B."/>
            <person name="Hansel C."/>
            <person name="Singer S."/>
            <person name="Hutchinson M.I."/>
            <person name="de Vries R.P."/>
            <person name="Natvig D.O."/>
            <person name="Powell A.J."/>
            <person name="Tsang A."/>
            <person name="Grigoriev I.V."/>
        </authorList>
    </citation>
    <scope>NUCLEOTIDE SEQUENCE [LARGE SCALE GENOMIC DNA]</scope>
    <source>
        <strain evidence="1 2">ATCC 24622</strain>
    </source>
</reference>
<dbReference type="EMBL" id="JAZHXJ010003125">
    <property type="protein sequence ID" value="KAL1835482.1"/>
    <property type="molecule type" value="Genomic_DNA"/>
</dbReference>
<protein>
    <submittedName>
        <fullName evidence="1">Uncharacterized protein</fullName>
    </submittedName>
</protein>
<organism evidence="1 2">
    <name type="scientific">Phialemonium thermophilum</name>
    <dbReference type="NCBI Taxonomy" id="223376"/>
    <lineage>
        <taxon>Eukaryota</taxon>
        <taxon>Fungi</taxon>
        <taxon>Dikarya</taxon>
        <taxon>Ascomycota</taxon>
        <taxon>Pezizomycotina</taxon>
        <taxon>Sordariomycetes</taxon>
        <taxon>Sordariomycetidae</taxon>
        <taxon>Cephalothecales</taxon>
        <taxon>Cephalothecaceae</taxon>
        <taxon>Phialemonium</taxon>
    </lineage>
</organism>
<evidence type="ECO:0000313" key="1">
    <source>
        <dbReference type="EMBL" id="KAL1835482.1"/>
    </source>
</evidence>
<keyword evidence="2" id="KW-1185">Reference proteome</keyword>
<accession>A0ABR3V137</accession>
<sequence>MVLQKLMELEASAAAAAEREDEEEQYFIWREDGPVGEAKCAVVESDDELRLTVPHFGTIGIARRASAMAARFVSGLAHPLPPDWCSASLAAPPLSMPSQTPLAGTPLVVQPIVRKPATDVVGLDGVFQDFYMDNNGGTTMWTSSPENRVAHGDHDPQHWRDDTMLGESCAFYGRPHPGSYSRDLV</sequence>
<comment type="caution">
    <text evidence="1">The sequence shown here is derived from an EMBL/GenBank/DDBJ whole genome shotgun (WGS) entry which is preliminary data.</text>
</comment>